<dbReference type="AlphaFoldDB" id="A0A8W8HXU4"/>
<feature type="domain" description="NADAR" evidence="3">
    <location>
        <begin position="257"/>
        <end position="349"/>
    </location>
</feature>
<keyword evidence="2" id="KW-0472">Membrane</keyword>
<evidence type="ECO:0000259" key="3">
    <source>
        <dbReference type="Pfam" id="PF08719"/>
    </source>
</evidence>
<reference evidence="4" key="1">
    <citation type="submission" date="2022-08" db="UniProtKB">
        <authorList>
            <consortium name="EnsemblMetazoa"/>
        </authorList>
    </citation>
    <scope>IDENTIFICATION</scope>
    <source>
        <strain evidence="4">05x7-T-G4-1.051#20</strain>
    </source>
</reference>
<dbReference type="EnsemblMetazoa" id="G1160.1">
    <property type="protein sequence ID" value="G1160.1:cds"/>
    <property type="gene ID" value="G1160"/>
</dbReference>
<evidence type="ECO:0000256" key="2">
    <source>
        <dbReference type="SAM" id="Phobius"/>
    </source>
</evidence>
<dbReference type="InterPro" id="IPR016186">
    <property type="entry name" value="C-type_lectin-like/link_sf"/>
</dbReference>
<sequence length="378" mass="41720">MPTDGRRAANAMMKYLIISLVISNLMITTIATTTNNRVLLSSVLVGSALAASVYGYYNFSPEELAVLTTAVLVLNFPGNQNTAEVSCAVPGYTYNSLLGCYRIQNEPGLPYDDAKQECVNDGGRLLLVNSAAEATELASLLTQASVGGAWIQGCRKIQRKLLCTKMNDQSGVTSSEENGNETEDCRVDDIGQSQRENKRKRSNFLDASSRDPDSDSSDSDTNAEKRSRKTEDKGKGTTRKDSQYRQRAILSPPIGSDTALECKQIGKALTNTPQWRDEADKVMDEILCAKIDQLKEMKDLLSTSKPNTLFAHSVYNLYWGTGLDTEQTKHTDPVSWPGQNMFRKLIQRLADKHRGNRSTNTTKICLSAQSGKNKTTRY</sequence>
<evidence type="ECO:0000313" key="4">
    <source>
        <dbReference type="EnsemblMetazoa" id="G1160.1:cds"/>
    </source>
</evidence>
<protein>
    <recommendedName>
        <fullName evidence="3">NADAR domain-containing protein</fullName>
    </recommendedName>
</protein>
<keyword evidence="2" id="KW-1133">Transmembrane helix</keyword>
<dbReference type="CDD" id="cd00037">
    <property type="entry name" value="CLECT"/>
    <property type="match status" value="1"/>
</dbReference>
<dbReference type="Pfam" id="PF08719">
    <property type="entry name" value="NADAR"/>
    <property type="match status" value="1"/>
</dbReference>
<feature type="transmembrane region" description="Helical" evidence="2">
    <location>
        <begin position="12"/>
        <end position="31"/>
    </location>
</feature>
<feature type="region of interest" description="Disordered" evidence="1">
    <location>
        <begin position="168"/>
        <end position="255"/>
    </location>
</feature>
<dbReference type="Gene3D" id="1.10.357.40">
    <property type="entry name" value="YbiA-like"/>
    <property type="match status" value="1"/>
</dbReference>
<keyword evidence="5" id="KW-1185">Reference proteome</keyword>
<evidence type="ECO:0000256" key="1">
    <source>
        <dbReference type="SAM" id="MobiDB-lite"/>
    </source>
</evidence>
<dbReference type="SUPFAM" id="SSF143990">
    <property type="entry name" value="YbiA-like"/>
    <property type="match status" value="1"/>
</dbReference>
<evidence type="ECO:0000313" key="5">
    <source>
        <dbReference type="Proteomes" id="UP000005408"/>
    </source>
</evidence>
<keyword evidence="2" id="KW-0812">Transmembrane</keyword>
<accession>A0A8W8HXU4</accession>
<feature type="compositionally biased region" description="Polar residues" evidence="1">
    <location>
        <begin position="168"/>
        <end position="177"/>
    </location>
</feature>
<dbReference type="Proteomes" id="UP000005408">
    <property type="component" value="Unassembled WGS sequence"/>
</dbReference>
<dbReference type="InterPro" id="IPR016187">
    <property type="entry name" value="CTDL_fold"/>
</dbReference>
<name>A0A8W8HXU4_MAGGI</name>
<dbReference type="InterPro" id="IPR012816">
    <property type="entry name" value="NADAR"/>
</dbReference>
<proteinExistence type="predicted"/>
<dbReference type="Gene3D" id="3.10.100.10">
    <property type="entry name" value="Mannose-Binding Protein A, subunit A"/>
    <property type="match status" value="1"/>
</dbReference>
<feature type="compositionally biased region" description="Basic and acidic residues" evidence="1">
    <location>
        <begin position="222"/>
        <end position="244"/>
    </location>
</feature>
<dbReference type="SUPFAM" id="SSF56436">
    <property type="entry name" value="C-type lectin-like"/>
    <property type="match status" value="1"/>
</dbReference>
<dbReference type="CDD" id="cd15457">
    <property type="entry name" value="NADAR"/>
    <property type="match status" value="1"/>
</dbReference>
<dbReference type="InterPro" id="IPR037238">
    <property type="entry name" value="YbiA-like_sf"/>
</dbReference>
<organism evidence="4 5">
    <name type="scientific">Magallana gigas</name>
    <name type="common">Pacific oyster</name>
    <name type="synonym">Crassostrea gigas</name>
    <dbReference type="NCBI Taxonomy" id="29159"/>
    <lineage>
        <taxon>Eukaryota</taxon>
        <taxon>Metazoa</taxon>
        <taxon>Spiralia</taxon>
        <taxon>Lophotrochozoa</taxon>
        <taxon>Mollusca</taxon>
        <taxon>Bivalvia</taxon>
        <taxon>Autobranchia</taxon>
        <taxon>Pteriomorphia</taxon>
        <taxon>Ostreida</taxon>
        <taxon>Ostreoidea</taxon>
        <taxon>Ostreidae</taxon>
        <taxon>Magallana</taxon>
    </lineage>
</organism>